<feature type="compositionally biased region" description="Low complexity" evidence="2">
    <location>
        <begin position="9"/>
        <end position="20"/>
    </location>
</feature>
<gene>
    <name evidence="4" type="ORF">CBYS24578_00002554</name>
</gene>
<organism evidence="4 5">
    <name type="scientific">Clonostachys byssicola</name>
    <dbReference type="NCBI Taxonomy" id="160290"/>
    <lineage>
        <taxon>Eukaryota</taxon>
        <taxon>Fungi</taxon>
        <taxon>Dikarya</taxon>
        <taxon>Ascomycota</taxon>
        <taxon>Pezizomycotina</taxon>
        <taxon>Sordariomycetes</taxon>
        <taxon>Hypocreomycetidae</taxon>
        <taxon>Hypocreales</taxon>
        <taxon>Bionectriaceae</taxon>
        <taxon>Clonostachys</taxon>
    </lineage>
</organism>
<keyword evidence="1" id="KW-0963">Cytoplasm</keyword>
<dbReference type="AlphaFoldDB" id="A0A9N9YBH1"/>
<comment type="caution">
    <text evidence="4">The sequence shown here is derived from an EMBL/GenBank/DDBJ whole genome shotgun (WGS) entry which is preliminary data.</text>
</comment>
<evidence type="ECO:0000313" key="4">
    <source>
        <dbReference type="EMBL" id="CAG9999642.1"/>
    </source>
</evidence>
<name>A0A9N9YBH1_9HYPO</name>
<reference evidence="4" key="1">
    <citation type="submission" date="2021-10" db="EMBL/GenBank/DDBJ databases">
        <authorList>
            <person name="Piombo E."/>
        </authorList>
    </citation>
    <scope>NUCLEOTIDE SEQUENCE</scope>
</reference>
<sequence>MEQLSSVLTSYPPASASSTSHKQQDEHTRVYLSALAKLSASNKRLILEQPEAFLKLLDPAKNSIGYLFVLNTIILNLSEPRIGRPSLLDAIVVFLLTFDPIQVRYAGNYLLPLLEAVGTGKFFPPRVAVEVLATAMLRLDPNASMFTSTHLLLATYAYETDCVEPALKVLDRDITSYPIAAQKEQRFLCDPELPLTSYLSLQTGLTAPVKAVTVLEYDFIRGLIYMSRREWTKARKALERVIAYPTKDKGVSKIMIDAHKKWLLVGLLSDGEAPSFPGYTSSSAKSAYNVLSSGYREVASTFSTPKAIDFVNEVISNRPLWLEDGNVSLIQEVQVAYQKWQILNLRRIYREVSIYKIQESTSSGETGEPLANPQEVISLVQSMIDSKALKGEITVGQDSESFLTFQGEQEWSSEKDFAREIAQAHHNINLLSQEYKASNERLSGHRDYVRFMIREQKRADKDDSEAGGFDAQIEDEDLMNDIVHHG</sequence>
<dbReference type="InterPro" id="IPR055089">
    <property type="entry name" value="COP9_N"/>
</dbReference>
<dbReference type="EMBL" id="CABFNO020001553">
    <property type="protein sequence ID" value="CAG9999642.1"/>
    <property type="molecule type" value="Genomic_DNA"/>
</dbReference>
<dbReference type="PANTHER" id="PTHR10758:SF1">
    <property type="entry name" value="COP9 SIGNALOSOME COMPLEX SUBUNIT 3"/>
    <property type="match status" value="1"/>
</dbReference>
<dbReference type="OrthoDB" id="29061at2759"/>
<dbReference type="GO" id="GO:0008180">
    <property type="term" value="C:COP9 signalosome"/>
    <property type="evidence" value="ECO:0007669"/>
    <property type="project" value="TreeGrafter"/>
</dbReference>
<feature type="domain" description="COP9 signalosome complex subunit 3 N-terminal helical repeats" evidence="3">
    <location>
        <begin position="50"/>
        <end position="282"/>
    </location>
</feature>
<evidence type="ECO:0000313" key="5">
    <source>
        <dbReference type="Proteomes" id="UP000754883"/>
    </source>
</evidence>
<keyword evidence="5" id="KW-1185">Reference proteome</keyword>
<proteinExistence type="predicted"/>
<protein>
    <recommendedName>
        <fullName evidence="3">COP9 signalosome complex subunit 3 N-terminal helical repeats domain-containing protein</fullName>
    </recommendedName>
</protein>
<evidence type="ECO:0000256" key="1">
    <source>
        <dbReference type="ARBA" id="ARBA00022490"/>
    </source>
</evidence>
<dbReference type="PANTHER" id="PTHR10758">
    <property type="entry name" value="26S PROTEASOME NON-ATPASE REGULATORY SUBUNIT 3/COP9 SIGNALOSOME COMPLEX SUBUNIT 3"/>
    <property type="match status" value="1"/>
</dbReference>
<evidence type="ECO:0000259" key="3">
    <source>
        <dbReference type="Pfam" id="PF22788"/>
    </source>
</evidence>
<dbReference type="GO" id="GO:0006511">
    <property type="term" value="P:ubiquitin-dependent protein catabolic process"/>
    <property type="evidence" value="ECO:0007669"/>
    <property type="project" value="TreeGrafter"/>
</dbReference>
<evidence type="ECO:0000256" key="2">
    <source>
        <dbReference type="SAM" id="MobiDB-lite"/>
    </source>
</evidence>
<feature type="region of interest" description="Disordered" evidence="2">
    <location>
        <begin position="1"/>
        <end position="25"/>
    </location>
</feature>
<accession>A0A9N9YBH1</accession>
<dbReference type="Pfam" id="PF22788">
    <property type="entry name" value="COP9_hel_rpt"/>
    <property type="match status" value="1"/>
</dbReference>
<dbReference type="Proteomes" id="UP000754883">
    <property type="component" value="Unassembled WGS sequence"/>
</dbReference>
<dbReference type="InterPro" id="IPR050756">
    <property type="entry name" value="CSN3"/>
</dbReference>